<reference evidence="7 8" key="1">
    <citation type="submission" date="2013-09" db="EMBL/GenBank/DDBJ databases">
        <title>Complete genome sequence of Corynebacterium doosanense CAU 212(T) (=DSM 45436(T)), isolated from activated sludge.</title>
        <authorList>
            <person name="Schaffert L."/>
            <person name="Albersmeier A."/>
            <person name="Kalinowski J."/>
            <person name="Ruckert C."/>
        </authorList>
    </citation>
    <scope>NUCLEOTIDE SEQUENCE [LARGE SCALE GENOMIC DNA]</scope>
    <source>
        <strain evidence="7 8">CAU 212</strain>
    </source>
</reference>
<dbReference type="RefSeq" id="WP_018022397.1">
    <property type="nucleotide sequence ID" value="NZ_AQUX01000007.1"/>
</dbReference>
<evidence type="ECO:0000256" key="5">
    <source>
        <dbReference type="SAM" id="SignalP"/>
    </source>
</evidence>
<dbReference type="InterPro" id="IPR017941">
    <property type="entry name" value="Rieske_2Fe-2S"/>
</dbReference>
<dbReference type="GO" id="GO:0051537">
    <property type="term" value="F:2 iron, 2 sulfur cluster binding"/>
    <property type="evidence" value="ECO:0007669"/>
    <property type="project" value="UniProtKB-KW"/>
</dbReference>
<keyword evidence="1" id="KW-0001">2Fe-2S</keyword>
<dbReference type="InterPro" id="IPR006311">
    <property type="entry name" value="TAT_signal"/>
</dbReference>
<evidence type="ECO:0000259" key="6">
    <source>
        <dbReference type="PROSITE" id="PS51296"/>
    </source>
</evidence>
<dbReference type="GO" id="GO:0004497">
    <property type="term" value="F:monooxygenase activity"/>
    <property type="evidence" value="ECO:0007669"/>
    <property type="project" value="UniProtKB-ARBA"/>
</dbReference>
<keyword evidence="8" id="KW-1185">Reference proteome</keyword>
<accession>A0A097IIZ4</accession>
<evidence type="ECO:0000256" key="3">
    <source>
        <dbReference type="ARBA" id="ARBA00023004"/>
    </source>
</evidence>
<feature type="signal peptide" evidence="5">
    <location>
        <begin position="1"/>
        <end position="33"/>
    </location>
</feature>
<dbReference type="HOGENOM" id="CLU_055690_1_4_11"/>
<dbReference type="CDD" id="cd03467">
    <property type="entry name" value="Rieske"/>
    <property type="match status" value="1"/>
</dbReference>
<name>A0A097IIZ4_9CORY</name>
<dbReference type="InterPro" id="IPR036922">
    <property type="entry name" value="Rieske_2Fe-2S_sf"/>
</dbReference>
<evidence type="ECO:0000313" key="7">
    <source>
        <dbReference type="EMBL" id="AIT62100.1"/>
    </source>
</evidence>
<gene>
    <name evidence="7" type="ORF">CDOO_13145</name>
</gene>
<feature type="chain" id="PRO_5001935378" evidence="5">
    <location>
        <begin position="34"/>
        <end position="126"/>
    </location>
</feature>
<dbReference type="Proteomes" id="UP000029914">
    <property type="component" value="Chromosome"/>
</dbReference>
<protein>
    <submittedName>
        <fullName evidence="7">Iron-sulfur protein</fullName>
    </submittedName>
</protein>
<keyword evidence="2" id="KW-0479">Metal-binding</keyword>
<keyword evidence="5" id="KW-0732">Signal</keyword>
<dbReference type="GO" id="GO:0046872">
    <property type="term" value="F:metal ion binding"/>
    <property type="evidence" value="ECO:0007669"/>
    <property type="project" value="UniProtKB-KW"/>
</dbReference>
<keyword evidence="4" id="KW-0411">Iron-sulfur</keyword>
<dbReference type="STRING" id="558173.CDOO_13145"/>
<dbReference type="SUPFAM" id="SSF50022">
    <property type="entry name" value="ISP domain"/>
    <property type="match status" value="1"/>
</dbReference>
<dbReference type="Gene3D" id="2.102.10.10">
    <property type="entry name" value="Rieske [2Fe-2S] iron-sulphur domain"/>
    <property type="match status" value="1"/>
</dbReference>
<dbReference type="OrthoDB" id="25106at2"/>
<proteinExistence type="predicted"/>
<organism evidence="7 8">
    <name type="scientific">Corynebacterium doosanense CAU 212 = DSM 45436</name>
    <dbReference type="NCBI Taxonomy" id="558173"/>
    <lineage>
        <taxon>Bacteria</taxon>
        <taxon>Bacillati</taxon>
        <taxon>Actinomycetota</taxon>
        <taxon>Actinomycetes</taxon>
        <taxon>Mycobacteriales</taxon>
        <taxon>Corynebacteriaceae</taxon>
        <taxon>Corynebacterium</taxon>
    </lineage>
</organism>
<feature type="domain" description="Rieske" evidence="6">
    <location>
        <begin position="30"/>
        <end position="124"/>
    </location>
</feature>
<keyword evidence="3" id="KW-0408">Iron</keyword>
<sequence length="126" mass="12409">MSDSPISCSRRTFLLATATTAAGAFLAACGSKAAESIAIGDVPVGGAVFAGDIIIAQPTAGQFAAYSRTCPHQGNTIDKIDGGTVTCTAHGSTFDIADGSVVSGVARDPLTRGSATAEDGTVSATL</sequence>
<dbReference type="PROSITE" id="PS51296">
    <property type="entry name" value="RIESKE"/>
    <property type="match status" value="1"/>
</dbReference>
<evidence type="ECO:0000256" key="2">
    <source>
        <dbReference type="ARBA" id="ARBA00022723"/>
    </source>
</evidence>
<dbReference type="KEGG" id="cdo:CDOO_13145"/>
<dbReference type="EMBL" id="CP006764">
    <property type="protein sequence ID" value="AIT62100.1"/>
    <property type="molecule type" value="Genomic_DNA"/>
</dbReference>
<dbReference type="Pfam" id="PF00355">
    <property type="entry name" value="Rieske"/>
    <property type="match status" value="1"/>
</dbReference>
<evidence type="ECO:0000256" key="4">
    <source>
        <dbReference type="ARBA" id="ARBA00023014"/>
    </source>
</evidence>
<evidence type="ECO:0000256" key="1">
    <source>
        <dbReference type="ARBA" id="ARBA00022714"/>
    </source>
</evidence>
<dbReference type="GO" id="GO:0016705">
    <property type="term" value="F:oxidoreductase activity, acting on paired donors, with incorporation or reduction of molecular oxygen"/>
    <property type="evidence" value="ECO:0007669"/>
    <property type="project" value="UniProtKB-ARBA"/>
</dbReference>
<dbReference type="PROSITE" id="PS51318">
    <property type="entry name" value="TAT"/>
    <property type="match status" value="1"/>
</dbReference>
<dbReference type="AlphaFoldDB" id="A0A097IIZ4"/>
<evidence type="ECO:0000313" key="8">
    <source>
        <dbReference type="Proteomes" id="UP000029914"/>
    </source>
</evidence>
<dbReference type="eggNOG" id="COG2146">
    <property type="taxonomic scope" value="Bacteria"/>
</dbReference>